<dbReference type="SMART" id="SM00146">
    <property type="entry name" value="PI3Kc"/>
    <property type="match status" value="1"/>
</dbReference>
<dbReference type="SUPFAM" id="SSF56112">
    <property type="entry name" value="Protein kinase-like (PK-like)"/>
    <property type="match status" value="1"/>
</dbReference>
<evidence type="ECO:0000256" key="1">
    <source>
        <dbReference type="ARBA" id="ARBA00006209"/>
    </source>
</evidence>
<reference evidence="5 6" key="1">
    <citation type="submission" date="2016-11" db="EMBL/GenBank/DDBJ databases">
        <title>The macronuclear genome of Stentor coeruleus: a giant cell with tiny introns.</title>
        <authorList>
            <person name="Slabodnick M."/>
            <person name="Ruby J.G."/>
            <person name="Reiff S.B."/>
            <person name="Swart E.C."/>
            <person name="Gosai S."/>
            <person name="Prabakaran S."/>
            <person name="Witkowska E."/>
            <person name="Larue G.E."/>
            <person name="Fisher S."/>
            <person name="Freeman R.M."/>
            <person name="Gunawardena J."/>
            <person name="Chu W."/>
            <person name="Stover N.A."/>
            <person name="Gregory B.D."/>
            <person name="Nowacki M."/>
            <person name="Derisi J."/>
            <person name="Roy S.W."/>
            <person name="Marshall W.F."/>
            <person name="Sood P."/>
        </authorList>
    </citation>
    <scope>NUCLEOTIDE SEQUENCE [LARGE SCALE GENOMIC DNA]</scope>
    <source>
        <strain evidence="5">WM001</strain>
    </source>
</reference>
<evidence type="ECO:0000313" key="5">
    <source>
        <dbReference type="EMBL" id="OMJ81944.1"/>
    </source>
</evidence>
<keyword evidence="2" id="KW-0808">Transferase</keyword>
<comment type="caution">
    <text evidence="5">The sequence shown here is derived from an EMBL/GenBank/DDBJ whole genome shotgun (WGS) entry which is preliminary data.</text>
</comment>
<dbReference type="InterPro" id="IPR011009">
    <property type="entry name" value="Kinase-like_dom_sf"/>
</dbReference>
<dbReference type="GO" id="GO:0046854">
    <property type="term" value="P:phosphatidylinositol phosphate biosynthetic process"/>
    <property type="evidence" value="ECO:0007669"/>
    <property type="project" value="InterPro"/>
</dbReference>
<name>A0A1R2BYU5_9CILI</name>
<dbReference type="InterPro" id="IPR036940">
    <property type="entry name" value="PI3/4_kinase_cat_sf"/>
</dbReference>
<keyword evidence="6" id="KW-1185">Reference proteome</keyword>
<proteinExistence type="inferred from homology"/>
<dbReference type="PROSITE" id="PS50290">
    <property type="entry name" value="PI3_4_KINASE_3"/>
    <property type="match status" value="1"/>
</dbReference>
<keyword evidence="3" id="KW-0418">Kinase</keyword>
<feature type="domain" description="PI3K/PI4K catalytic" evidence="4">
    <location>
        <begin position="1447"/>
        <end position="1728"/>
    </location>
</feature>
<dbReference type="GO" id="GO:0048015">
    <property type="term" value="P:phosphatidylinositol-mediated signaling"/>
    <property type="evidence" value="ECO:0007669"/>
    <property type="project" value="TreeGrafter"/>
</dbReference>
<dbReference type="Proteomes" id="UP000187209">
    <property type="component" value="Unassembled WGS sequence"/>
</dbReference>
<evidence type="ECO:0000256" key="2">
    <source>
        <dbReference type="ARBA" id="ARBA00022679"/>
    </source>
</evidence>
<gene>
    <name evidence="5" type="ORF">SteCoe_17482</name>
</gene>
<dbReference type="OrthoDB" id="10264149at2759"/>
<dbReference type="EMBL" id="MPUH01000360">
    <property type="protein sequence ID" value="OMJ81944.1"/>
    <property type="molecule type" value="Genomic_DNA"/>
</dbReference>
<dbReference type="GO" id="GO:0005737">
    <property type="term" value="C:cytoplasm"/>
    <property type="evidence" value="ECO:0007669"/>
    <property type="project" value="TreeGrafter"/>
</dbReference>
<dbReference type="PANTHER" id="PTHR10048">
    <property type="entry name" value="PHOSPHATIDYLINOSITOL KINASE"/>
    <property type="match status" value="1"/>
</dbReference>
<dbReference type="Gene3D" id="1.10.1070.11">
    <property type="entry name" value="Phosphatidylinositol 3-/4-kinase, catalytic domain"/>
    <property type="match status" value="1"/>
</dbReference>
<comment type="similarity">
    <text evidence="1">Belongs to the PI3/PI4-kinase family. Type III PI4K subfamily.</text>
</comment>
<organism evidence="5 6">
    <name type="scientific">Stentor coeruleus</name>
    <dbReference type="NCBI Taxonomy" id="5963"/>
    <lineage>
        <taxon>Eukaryota</taxon>
        <taxon>Sar</taxon>
        <taxon>Alveolata</taxon>
        <taxon>Ciliophora</taxon>
        <taxon>Postciliodesmatophora</taxon>
        <taxon>Heterotrichea</taxon>
        <taxon>Heterotrichida</taxon>
        <taxon>Stentoridae</taxon>
        <taxon>Stentor</taxon>
    </lineage>
</organism>
<dbReference type="PANTHER" id="PTHR10048:SF15">
    <property type="entry name" value="PHOSPHATIDYLINOSITOL 4-KINASE ALPHA"/>
    <property type="match status" value="1"/>
</dbReference>
<dbReference type="InterPro" id="IPR015433">
    <property type="entry name" value="PI3/4_kinase"/>
</dbReference>
<evidence type="ECO:0000256" key="3">
    <source>
        <dbReference type="ARBA" id="ARBA00022777"/>
    </source>
</evidence>
<evidence type="ECO:0000313" key="6">
    <source>
        <dbReference type="Proteomes" id="UP000187209"/>
    </source>
</evidence>
<accession>A0A1R2BYU5</accession>
<dbReference type="GO" id="GO:0005886">
    <property type="term" value="C:plasma membrane"/>
    <property type="evidence" value="ECO:0007669"/>
    <property type="project" value="TreeGrafter"/>
</dbReference>
<dbReference type="InterPro" id="IPR000403">
    <property type="entry name" value="PI3/4_kinase_cat_dom"/>
</dbReference>
<dbReference type="InterPro" id="IPR018936">
    <property type="entry name" value="PI3/4_kinase_CS"/>
</dbReference>
<dbReference type="Pfam" id="PF00454">
    <property type="entry name" value="PI3_PI4_kinase"/>
    <property type="match status" value="1"/>
</dbReference>
<evidence type="ECO:0000259" key="4">
    <source>
        <dbReference type="PROSITE" id="PS50290"/>
    </source>
</evidence>
<sequence length="1744" mass="201943">MELTHLHSLLQYRHAEVLSCLKVTKNLSPTQAQLNLLVGTALRNEVSTDKVKEYLSFLDIMDSLQIKGLPHDTGERLLQQFIESYFKTLKEIVRNNTNDSVKDLVYDKIHEFVEKSAEKHLSELIKKFKSDGMIRASLVLAGLGHVEMQYRTAESIFIKSAEGYLNSPMISLKYEKPHLVAFSLFISLLKSHSRLFKKRLGLISSLFRKAQGICKKYIQKKMFKETIFLLCCEYIILCLANDKIVSKGLRNVKLPGIFTKTCYAESYLSYFFNQTYHVLKNSRTTAKLLMGTKDHLITYLKSNHEYISPALNSLHEHLKCAEETELVSIIIRIIRDLFEISPIDVRNAIFVPYILLCFRDLDKKVSADLIGMIIKFVPKEFLKNLDSIFSLGHKSFSEENVAWIKKVVKEMEQGPQLEEICKSLVIMYQSSYKDQRMSGEISSALIVFAERFPNFLLAEVLNASCEILLQHEKNNWVRNIKEDSDLLIAKALSLLNISNKCILSCPSPVKISKPNEFWAIVTHFQLQYKSKDYISLSHNNENLCAIAKITPNILRKNHKDNEMNKDSIDYRENREIPTLFLHLFEANQYQKVFLPELKNYLSKFCSKKILDLYDYSVLITAASIYNILSLLPEDQKLASAFDYLSFESLDCYQIIYELVTSSITEYWEDVVEKKNISSKDVVCVLRGCLSQHRSLRTFSWKLLHNSNESISVMFPSVFYNQESFSEILDIIGSLTSQSKHEYSSTAPVICLPHSGIKVPLPCSRAVITEILKSFEKFFSECLNKALCQSPRQVLSAFAFYVYSSNKLVKTSSNLEISTITNLGISVFNHFYYSAKIVSFDNFSIVESYLYPEKFHSWVKSHKAEESYLVRDESMLQMQGNYLSIAESLSSDKDFYGLIRKLYRHNEEDKGVETQNSEIFDLMGKVTAGMIARNKEIWHPEIVTVPLRISSLASIYAGVFCWDWLISSKPCYKHNLFNELELSCKDFLYRQNFLLHQQPFLTESELIYCYKTKPQLTKPALDSVLIVIEFIQRHIYSSAIDKMSQSHLLRILDMVFEYKLNPHVLDFDSGLEIILRLIITVCDIVKYFSNLPFNKLFNKMLEFILSGFYVWHKWVKSLTLDKCQLIKDMFEKAIDAIEECKVHNNQQVESLKSAYFNEPLTWQAKDYIDIFYSGGNYKRTFEENFLVKKDIILILLYNSYQKFVAWNSGLSQKTISSPKHIKYSKLVKFALGISHNLARVLCRVVKSKKVILRTIDGSDSEIQYLFNYPKDLPLIVDSLDSKKPCKRSFFLKHLHRAPERCRLYYMQQVLECGYPRRDYKDYSRNIGEEDIWTYLTDCAQKSSVFLNQLVWMLEVSLFNPDQDLSSTLGYNFYEKILNLIKENDDEWKQYVKEAEYFNKFLHISAELIPKDPENSNIIFSKLTDLASDIPDDIYIPTDPSRLVVGLRTDNGRPLQSAKRTPILITFITTSKENNDDKPIQTQCIFKVNDDVRNDQLCLQVIELMQEILSKTGLKIYLRPYKVISTITHTKDGDQLSGIIECIPNCKSRDEIGKEGTISLFTYFLDKFGAENSNEYIEAKNAFISSLAGYAVASYILQIKDRHNGNILIDEFGHIVHIDFGFILKISPGGNMRFERPGFKLTQEMIDVIGKDDPESFEFFKGLVVKGYLAIREHAQSFIAIVKRMEKSGFTCFRKGAVKDFIKRFYLGMTIPEAIKKMNEKISRANNSFFTLWYDRIQLMQQQIEY</sequence>
<protein>
    <recommendedName>
        <fullName evidence="4">PI3K/PI4K catalytic domain-containing protein</fullName>
    </recommendedName>
</protein>
<dbReference type="Gene3D" id="3.30.1010.10">
    <property type="entry name" value="Phosphatidylinositol 3-kinase Catalytic Subunit, Chain A, domain 4"/>
    <property type="match status" value="1"/>
</dbReference>
<dbReference type="GO" id="GO:0004430">
    <property type="term" value="F:1-phosphatidylinositol 4-kinase activity"/>
    <property type="evidence" value="ECO:0007669"/>
    <property type="project" value="TreeGrafter"/>
</dbReference>
<dbReference type="PROSITE" id="PS00916">
    <property type="entry name" value="PI3_4_KINASE_2"/>
    <property type="match status" value="1"/>
</dbReference>